<keyword evidence="4" id="KW-1185">Reference proteome</keyword>
<feature type="region of interest" description="Disordered" evidence="2">
    <location>
        <begin position="25"/>
        <end position="93"/>
    </location>
</feature>
<evidence type="ECO:0000313" key="4">
    <source>
        <dbReference type="Proteomes" id="UP000775547"/>
    </source>
</evidence>
<feature type="compositionally biased region" description="Low complexity" evidence="2">
    <location>
        <begin position="437"/>
        <end position="446"/>
    </location>
</feature>
<dbReference type="EMBL" id="JABCKV010000825">
    <property type="protein sequence ID" value="KAG5640351.1"/>
    <property type="molecule type" value="Genomic_DNA"/>
</dbReference>
<gene>
    <name evidence="3" type="ORF">DXG03_009100</name>
</gene>
<dbReference type="Proteomes" id="UP000775547">
    <property type="component" value="Unassembled WGS sequence"/>
</dbReference>
<reference evidence="3" key="2">
    <citation type="submission" date="2021-10" db="EMBL/GenBank/DDBJ databases">
        <title>Phylogenomics reveals ancestral predisposition of the termite-cultivated fungus Termitomyces towards a domesticated lifestyle.</title>
        <authorList>
            <person name="Auxier B."/>
            <person name="Grum-Grzhimaylo A."/>
            <person name="Cardenas M.E."/>
            <person name="Lodge J.D."/>
            <person name="Laessoe T."/>
            <person name="Pedersen O."/>
            <person name="Smith M.E."/>
            <person name="Kuyper T.W."/>
            <person name="Franco-Molano E.A."/>
            <person name="Baroni T.J."/>
            <person name="Aanen D.K."/>
        </authorList>
    </citation>
    <scope>NUCLEOTIDE SEQUENCE</scope>
    <source>
        <strain evidence="3">AP01</strain>
        <tissue evidence="3">Mycelium</tissue>
    </source>
</reference>
<sequence>MSALAQPQPQPPRRRPSIVEVIDVDLLDDAGSGGTRQPPVPSRRSVPVIYLSDSDDEQQPVQGSSTGQHRRRHQRLISPPPPPGAGAAIPPVPRLPRRYASFASFPPPAPAPAPVRPINEPFDFEELAAQEQEQAPIPIPHPNRHRRGHVPSMGLGGALISLNRDRARAQAEEERERERERNPAYVREFLGLTWRRLYNVFHPADGGVGEEEVPELPVWGWGDPAAGAGARFRGAGAEREDVSGGYRQEYTHPGGRPEGGFSFDFGVPETEVDEEPLRKKRKVKRKPVVIDLVADDSNSDNDLDSYSGFDPNVCRKGKGKQKASSFADMEFEELEELEEEAPSLRTLLVCARCLDPLVQGAALVGADRENRKVWALRCGHMIDGKCLAVLGAPSSSASGDVEGKGKGRAIEEDVDMYMHDDGEEAEDTGIRARLRSRASTSTSTSTFIDPAASSSTPTPTTSTTNKKRKRPPPKSKKPTPPRIEATHEWTCPVPSCGRVHASVKMSGNGGWVPEPENIVDFLSKGRGRGGRRKMWVGHGHGGVGEGVHGGRGAIAVFA</sequence>
<feature type="compositionally biased region" description="Low complexity" evidence="2">
    <location>
        <begin position="453"/>
        <end position="464"/>
    </location>
</feature>
<feature type="region of interest" description="Disordered" evidence="2">
    <location>
        <begin position="422"/>
        <end position="487"/>
    </location>
</feature>
<dbReference type="AlphaFoldDB" id="A0A9P7KA04"/>
<evidence type="ECO:0000256" key="1">
    <source>
        <dbReference type="SAM" id="Coils"/>
    </source>
</evidence>
<dbReference type="OrthoDB" id="2507647at2759"/>
<accession>A0A9P7KA04</accession>
<organism evidence="3 4">
    <name type="scientific">Asterophora parasitica</name>
    <dbReference type="NCBI Taxonomy" id="117018"/>
    <lineage>
        <taxon>Eukaryota</taxon>
        <taxon>Fungi</taxon>
        <taxon>Dikarya</taxon>
        <taxon>Basidiomycota</taxon>
        <taxon>Agaricomycotina</taxon>
        <taxon>Agaricomycetes</taxon>
        <taxon>Agaricomycetidae</taxon>
        <taxon>Agaricales</taxon>
        <taxon>Tricholomatineae</taxon>
        <taxon>Lyophyllaceae</taxon>
        <taxon>Asterophora</taxon>
    </lineage>
</organism>
<name>A0A9P7KA04_9AGAR</name>
<feature type="compositionally biased region" description="Basic residues" evidence="2">
    <location>
        <begin position="465"/>
        <end position="479"/>
    </location>
</feature>
<keyword evidence="1" id="KW-0175">Coiled coil</keyword>
<feature type="coiled-coil region" evidence="1">
    <location>
        <begin position="159"/>
        <end position="188"/>
    </location>
</feature>
<protein>
    <submittedName>
        <fullName evidence="3">Uncharacterized protein</fullName>
    </submittedName>
</protein>
<comment type="caution">
    <text evidence="3">The sequence shown here is derived from an EMBL/GenBank/DDBJ whole genome shotgun (WGS) entry which is preliminary data.</text>
</comment>
<reference evidence="3" key="1">
    <citation type="submission" date="2020-07" db="EMBL/GenBank/DDBJ databases">
        <authorList>
            <person name="Nieuwenhuis M."/>
            <person name="Van De Peppel L.J.J."/>
        </authorList>
    </citation>
    <scope>NUCLEOTIDE SEQUENCE</scope>
    <source>
        <strain evidence="3">AP01</strain>
        <tissue evidence="3">Mycelium</tissue>
    </source>
</reference>
<proteinExistence type="predicted"/>
<evidence type="ECO:0000256" key="2">
    <source>
        <dbReference type="SAM" id="MobiDB-lite"/>
    </source>
</evidence>
<feature type="compositionally biased region" description="Pro residues" evidence="2">
    <location>
        <begin position="78"/>
        <end position="93"/>
    </location>
</feature>
<evidence type="ECO:0000313" key="3">
    <source>
        <dbReference type="EMBL" id="KAG5640351.1"/>
    </source>
</evidence>